<accession>A0A7H0EX41</accession>
<dbReference type="EMBL" id="CP060822">
    <property type="protein sequence ID" value="QNP28357.1"/>
    <property type="molecule type" value="Genomic_DNA"/>
</dbReference>
<name>A0A7H0EX41_9CYAN</name>
<keyword evidence="3" id="KW-1185">Reference proteome</keyword>
<evidence type="ECO:0000313" key="2">
    <source>
        <dbReference type="EMBL" id="QNP28357.1"/>
    </source>
</evidence>
<gene>
    <name evidence="2" type="ORF">IAR63_10490</name>
</gene>
<keyword evidence="1" id="KW-0472">Membrane</keyword>
<evidence type="ECO:0008006" key="4">
    <source>
        <dbReference type="Google" id="ProtNLM"/>
    </source>
</evidence>
<keyword evidence="1" id="KW-1133">Transmembrane helix</keyword>
<dbReference type="KEGG" id="ccur:IAR63_10490"/>
<feature type="transmembrane region" description="Helical" evidence="1">
    <location>
        <begin position="12"/>
        <end position="30"/>
    </location>
</feature>
<evidence type="ECO:0000313" key="3">
    <source>
        <dbReference type="Proteomes" id="UP000516013"/>
    </source>
</evidence>
<protein>
    <recommendedName>
        <fullName evidence="4">Sulfatase-modifying factor enzyme domain-containing protein</fullName>
    </recommendedName>
</protein>
<evidence type="ECO:0000256" key="1">
    <source>
        <dbReference type="SAM" id="Phobius"/>
    </source>
</evidence>
<dbReference type="AlphaFoldDB" id="A0A7H0EX41"/>
<dbReference type="Proteomes" id="UP000516013">
    <property type="component" value="Chromosome"/>
</dbReference>
<reference evidence="2 3" key="1">
    <citation type="submission" date="2020-08" db="EMBL/GenBank/DDBJ databases">
        <title>Complete genome sequence of Raphidiopsis curvispora isolated from drinking water reservoir in South Korea.</title>
        <authorList>
            <person name="Jeong J."/>
        </authorList>
    </citation>
    <scope>NUCLEOTIDE SEQUENCE [LARGE SCALE GENOMIC DNA]</scope>
    <source>
        <strain evidence="2 3">GIHE-G1</strain>
    </source>
</reference>
<organism evidence="2 3">
    <name type="scientific">Cylindrospermopsis curvispora GIHE-G1</name>
    <dbReference type="NCBI Taxonomy" id="2666332"/>
    <lineage>
        <taxon>Bacteria</taxon>
        <taxon>Bacillati</taxon>
        <taxon>Cyanobacteriota</taxon>
        <taxon>Cyanophyceae</taxon>
        <taxon>Nostocales</taxon>
        <taxon>Aphanizomenonaceae</taxon>
        <taxon>Cylindrospermopsis</taxon>
    </lineage>
</organism>
<sequence>MRTVLEDKRSLIQKFVLSFILTIWLWVGGLEIGSSTANINVCPEEMVLIRGGRFEMGADNSDVVKEISQENRRKARKPLGFRQEVPTANLFALIFNRDADFNIPFNNIC</sequence>
<keyword evidence="1" id="KW-0812">Transmembrane</keyword>
<proteinExistence type="predicted"/>